<comment type="caution">
    <text evidence="1">The sequence shown here is derived from an EMBL/GenBank/DDBJ whole genome shotgun (WGS) entry which is preliminary data.</text>
</comment>
<proteinExistence type="predicted"/>
<dbReference type="EMBL" id="CACRXK020003349">
    <property type="protein sequence ID" value="CAB3998419.1"/>
    <property type="molecule type" value="Genomic_DNA"/>
</dbReference>
<feature type="non-terminal residue" evidence="1">
    <location>
        <position position="55"/>
    </location>
</feature>
<evidence type="ECO:0000313" key="1">
    <source>
        <dbReference type="EMBL" id="CAB3998419.1"/>
    </source>
</evidence>
<keyword evidence="2" id="KW-1185">Reference proteome</keyword>
<organism evidence="1 2">
    <name type="scientific">Paramuricea clavata</name>
    <name type="common">Red gorgonian</name>
    <name type="synonym">Violescent sea-whip</name>
    <dbReference type="NCBI Taxonomy" id="317549"/>
    <lineage>
        <taxon>Eukaryota</taxon>
        <taxon>Metazoa</taxon>
        <taxon>Cnidaria</taxon>
        <taxon>Anthozoa</taxon>
        <taxon>Octocorallia</taxon>
        <taxon>Malacalcyonacea</taxon>
        <taxon>Plexauridae</taxon>
        <taxon>Paramuricea</taxon>
    </lineage>
</organism>
<evidence type="ECO:0000313" key="2">
    <source>
        <dbReference type="Proteomes" id="UP001152795"/>
    </source>
</evidence>
<dbReference type="AlphaFoldDB" id="A0A6S7H6H9"/>
<accession>A0A6S7H6H9</accession>
<gene>
    <name evidence="1" type="ORF">PACLA_8A049608</name>
</gene>
<name>A0A6S7H6H9_PARCT</name>
<dbReference type="Proteomes" id="UP001152795">
    <property type="component" value="Unassembled WGS sequence"/>
</dbReference>
<protein>
    <submittedName>
        <fullName evidence="1">Uncharacterized protein</fullName>
    </submittedName>
</protein>
<sequence length="55" mass="5987">MPRASEASSTNIIALIPTSSSTAAVTKANKVSKNAIHQWILILTFSRMDFRSLLP</sequence>
<reference evidence="1" key="1">
    <citation type="submission" date="2020-04" db="EMBL/GenBank/DDBJ databases">
        <authorList>
            <person name="Alioto T."/>
            <person name="Alioto T."/>
            <person name="Gomez Garrido J."/>
        </authorList>
    </citation>
    <scope>NUCLEOTIDE SEQUENCE</scope>
    <source>
        <strain evidence="1">A484AB</strain>
    </source>
</reference>